<dbReference type="RefSeq" id="XP_058338042.1">
    <property type="nucleotide sequence ID" value="XM_058491147.1"/>
</dbReference>
<proteinExistence type="predicted"/>
<keyword evidence="5" id="KW-0325">Glycoprotein</keyword>
<feature type="signal peptide" evidence="7">
    <location>
        <begin position="1"/>
        <end position="19"/>
    </location>
</feature>
<dbReference type="AlphaFoldDB" id="A0AAD7UU12"/>
<sequence length="432" mass="45870">MKFASSLFALSTAALAVQAAQQQQKQQSVCSQDIIGTGQGDLDAIKGCKQYQGTITVSNVSGSDLVLDGVETVTGSVIITDSSGLSRFSAPNLKSVSGELKITQHLGLVKLELPALSEVQRLTLRVLPEVEAIDFPAGLAKVNQVTIDDTPVATVNGLTFDTVGKLTLSQNTLMKRFELPASRVSESLLVVGNSHELDFEAPQLLELQAAEFREVGTVNMPSVAHVEGDLSFHNSDMTSLNLDNLERVGGTMVIANNNHIANMSFKKLELVGGALSIANNTQLSTIKGYPSLSAVHGTVDLAGGFDKYEFPALQDVRGGMRIQTTNENFSCMDAEKTMKYGSVVKGTVWGCKSNMEEENMDPAVGQNDGSSTSSDDNGSTLLPKKQNAGNHEEDVAENPSSAQSAAALTTTSSIHYPSAMVFIVALLYGSLF</sequence>
<keyword evidence="2" id="KW-0134">Cell wall</keyword>
<evidence type="ECO:0000256" key="1">
    <source>
        <dbReference type="ARBA" id="ARBA00004191"/>
    </source>
</evidence>
<keyword evidence="3" id="KW-0964">Secreted</keyword>
<evidence type="ECO:0000256" key="6">
    <source>
        <dbReference type="SAM" id="MobiDB-lite"/>
    </source>
</evidence>
<evidence type="ECO:0000256" key="4">
    <source>
        <dbReference type="ARBA" id="ARBA00022729"/>
    </source>
</evidence>
<evidence type="ECO:0000313" key="9">
    <source>
        <dbReference type="Proteomes" id="UP001234581"/>
    </source>
</evidence>
<comment type="caution">
    <text evidence="8">The sequence shown here is derived from an EMBL/GenBank/DDBJ whole genome shotgun (WGS) entry which is preliminary data.</text>
</comment>
<feature type="compositionally biased region" description="Low complexity" evidence="6">
    <location>
        <begin position="367"/>
        <end position="380"/>
    </location>
</feature>
<protein>
    <submittedName>
        <fullName evidence="8">Uncharacterized protein</fullName>
    </submittedName>
</protein>
<evidence type="ECO:0000313" key="8">
    <source>
        <dbReference type="EMBL" id="KAJ8653128.1"/>
    </source>
</evidence>
<dbReference type="GO" id="GO:0009986">
    <property type="term" value="C:cell surface"/>
    <property type="evidence" value="ECO:0007669"/>
    <property type="project" value="TreeGrafter"/>
</dbReference>
<reference evidence="8 9" key="1">
    <citation type="submission" date="2023-03" db="EMBL/GenBank/DDBJ databases">
        <title>Genome sequence of Lichtheimia ornata CBS 291.66.</title>
        <authorList>
            <person name="Mohabir J.T."/>
            <person name="Shea T.P."/>
            <person name="Kurbessoian T."/>
            <person name="Berby B."/>
            <person name="Fontaine J."/>
            <person name="Livny J."/>
            <person name="Gnirke A."/>
            <person name="Stajich J.E."/>
            <person name="Cuomo C.A."/>
        </authorList>
    </citation>
    <scope>NUCLEOTIDE SEQUENCE [LARGE SCALE GENOMIC DNA]</scope>
    <source>
        <strain evidence="8">CBS 291.66</strain>
    </source>
</reference>
<feature type="chain" id="PRO_5041899449" evidence="7">
    <location>
        <begin position="20"/>
        <end position="432"/>
    </location>
</feature>
<dbReference type="GO" id="GO:0009277">
    <property type="term" value="C:fungal-type cell wall"/>
    <property type="evidence" value="ECO:0007669"/>
    <property type="project" value="TreeGrafter"/>
</dbReference>
<dbReference type="GeneID" id="83218578"/>
<keyword evidence="9" id="KW-1185">Reference proteome</keyword>
<organism evidence="8 9">
    <name type="scientific">Lichtheimia ornata</name>
    <dbReference type="NCBI Taxonomy" id="688661"/>
    <lineage>
        <taxon>Eukaryota</taxon>
        <taxon>Fungi</taxon>
        <taxon>Fungi incertae sedis</taxon>
        <taxon>Mucoromycota</taxon>
        <taxon>Mucoromycotina</taxon>
        <taxon>Mucoromycetes</taxon>
        <taxon>Mucorales</taxon>
        <taxon>Lichtheimiaceae</taxon>
        <taxon>Lichtheimia</taxon>
    </lineage>
</organism>
<evidence type="ECO:0000256" key="2">
    <source>
        <dbReference type="ARBA" id="ARBA00022512"/>
    </source>
</evidence>
<dbReference type="EMBL" id="JARTCD010000084">
    <property type="protein sequence ID" value="KAJ8653128.1"/>
    <property type="molecule type" value="Genomic_DNA"/>
</dbReference>
<dbReference type="InterPro" id="IPR051648">
    <property type="entry name" value="CWI-Assembly_Regulator"/>
</dbReference>
<evidence type="ECO:0000256" key="3">
    <source>
        <dbReference type="ARBA" id="ARBA00022525"/>
    </source>
</evidence>
<evidence type="ECO:0000256" key="7">
    <source>
        <dbReference type="SAM" id="SignalP"/>
    </source>
</evidence>
<dbReference type="GO" id="GO:0031505">
    <property type="term" value="P:fungal-type cell wall organization"/>
    <property type="evidence" value="ECO:0007669"/>
    <property type="project" value="TreeGrafter"/>
</dbReference>
<comment type="subcellular location">
    <subcellularLocation>
        <location evidence="1">Secreted</location>
        <location evidence="1">Cell wall</location>
    </subcellularLocation>
</comment>
<dbReference type="Gene3D" id="3.80.20.20">
    <property type="entry name" value="Receptor L-domain"/>
    <property type="match status" value="2"/>
</dbReference>
<dbReference type="SUPFAM" id="SSF52058">
    <property type="entry name" value="L domain-like"/>
    <property type="match status" value="2"/>
</dbReference>
<keyword evidence="4 7" id="KW-0732">Signal</keyword>
<accession>A0AAD7UU12</accession>
<dbReference type="PANTHER" id="PTHR31018">
    <property type="entry name" value="SPORULATION-SPECIFIC PROTEIN-RELATED"/>
    <property type="match status" value="1"/>
</dbReference>
<dbReference type="InterPro" id="IPR036941">
    <property type="entry name" value="Rcpt_L-dom_sf"/>
</dbReference>
<dbReference type="PANTHER" id="PTHR31018:SF3">
    <property type="entry name" value="RECEPTOR PROTEIN-TYROSINE KINASE"/>
    <property type="match status" value="1"/>
</dbReference>
<evidence type="ECO:0000256" key="5">
    <source>
        <dbReference type="ARBA" id="ARBA00023180"/>
    </source>
</evidence>
<dbReference type="GO" id="GO:0005886">
    <property type="term" value="C:plasma membrane"/>
    <property type="evidence" value="ECO:0007669"/>
    <property type="project" value="TreeGrafter"/>
</dbReference>
<gene>
    <name evidence="8" type="ORF">O0I10_011177</name>
</gene>
<dbReference type="Proteomes" id="UP001234581">
    <property type="component" value="Unassembled WGS sequence"/>
</dbReference>
<name>A0AAD7UU12_9FUNG</name>
<feature type="region of interest" description="Disordered" evidence="6">
    <location>
        <begin position="358"/>
        <end position="404"/>
    </location>
</feature>